<keyword evidence="3" id="KW-1185">Reference proteome</keyword>
<dbReference type="AlphaFoldDB" id="A0A318ZKI1"/>
<accession>A0A318ZKI1</accession>
<evidence type="ECO:0000313" key="2">
    <source>
        <dbReference type="EMBL" id="PYH44290.1"/>
    </source>
</evidence>
<dbReference type="RefSeq" id="XP_025430272.1">
    <property type="nucleotide sequence ID" value="XM_025575304.1"/>
</dbReference>
<evidence type="ECO:0000313" key="3">
    <source>
        <dbReference type="Proteomes" id="UP000248349"/>
    </source>
</evidence>
<dbReference type="InterPro" id="IPR001810">
    <property type="entry name" value="F-box_dom"/>
</dbReference>
<dbReference type="Pfam" id="PF12937">
    <property type="entry name" value="F-box-like"/>
    <property type="match status" value="1"/>
</dbReference>
<sequence length="313" mass="36533">MASDNDTFNTCHLFSLPNEVLAQILSSFSTRSLLPWTAVSHRFHALILRILHYRLRIAASLPEYKLILKCFPPSNKYYESYVFCTYIGTDDLSSQFDGKGSLYENVDPAERLGRLSSVYSRFRPERIPENATPPATRWDSFGTDEELEPDQDERTVTRLISFENFEDFYQLCAVVKVVKVRLGSNLLLSNQTVEDRVVRVFRDWLQERERWTRAQDHGDDSPDDTSDRKERDNASILWIDPARKVGIKVRVRGRHYLNQQMPLFVLHDEEPSVTYELDIEELHIRTTSLLMTLEKSQEEQENHPKAMIFPRSV</sequence>
<proteinExistence type="predicted"/>
<dbReference type="Proteomes" id="UP000248349">
    <property type="component" value="Unassembled WGS sequence"/>
</dbReference>
<dbReference type="GeneID" id="37076532"/>
<evidence type="ECO:0000259" key="1">
    <source>
        <dbReference type="PROSITE" id="PS50181"/>
    </source>
</evidence>
<feature type="domain" description="F-box" evidence="1">
    <location>
        <begin position="10"/>
        <end position="56"/>
    </location>
</feature>
<dbReference type="PROSITE" id="PS50181">
    <property type="entry name" value="FBOX"/>
    <property type="match status" value="1"/>
</dbReference>
<protein>
    <submittedName>
        <fullName evidence="2">F-box domain protein</fullName>
    </submittedName>
</protein>
<gene>
    <name evidence="2" type="ORF">BP01DRAFT_357915</name>
</gene>
<dbReference type="STRING" id="1450539.A0A318ZKI1"/>
<name>A0A318ZKI1_9EURO</name>
<dbReference type="OrthoDB" id="9981546at2759"/>
<dbReference type="EMBL" id="KZ821238">
    <property type="protein sequence ID" value="PYH44290.1"/>
    <property type="molecule type" value="Genomic_DNA"/>
</dbReference>
<dbReference type="InterPro" id="IPR036047">
    <property type="entry name" value="F-box-like_dom_sf"/>
</dbReference>
<dbReference type="SUPFAM" id="SSF81383">
    <property type="entry name" value="F-box domain"/>
    <property type="match status" value="1"/>
</dbReference>
<organism evidence="2 3">
    <name type="scientific">Aspergillus saccharolyticus JOP 1030-1</name>
    <dbReference type="NCBI Taxonomy" id="1450539"/>
    <lineage>
        <taxon>Eukaryota</taxon>
        <taxon>Fungi</taxon>
        <taxon>Dikarya</taxon>
        <taxon>Ascomycota</taxon>
        <taxon>Pezizomycotina</taxon>
        <taxon>Eurotiomycetes</taxon>
        <taxon>Eurotiomycetidae</taxon>
        <taxon>Eurotiales</taxon>
        <taxon>Aspergillaceae</taxon>
        <taxon>Aspergillus</taxon>
        <taxon>Aspergillus subgen. Circumdati</taxon>
    </lineage>
</organism>
<reference evidence="2 3" key="1">
    <citation type="submission" date="2016-12" db="EMBL/GenBank/DDBJ databases">
        <title>The genomes of Aspergillus section Nigri reveals drivers in fungal speciation.</title>
        <authorList>
            <consortium name="DOE Joint Genome Institute"/>
            <person name="Vesth T.C."/>
            <person name="Nybo J."/>
            <person name="Theobald S."/>
            <person name="Brandl J."/>
            <person name="Frisvad J.C."/>
            <person name="Nielsen K.F."/>
            <person name="Lyhne E.K."/>
            <person name="Kogle M.E."/>
            <person name="Kuo A."/>
            <person name="Riley R."/>
            <person name="Clum A."/>
            <person name="Nolan M."/>
            <person name="Lipzen A."/>
            <person name="Salamov A."/>
            <person name="Henrissat B."/>
            <person name="Wiebenga A."/>
            <person name="De Vries R.P."/>
            <person name="Grigoriev I.V."/>
            <person name="Mortensen U.H."/>
            <person name="Andersen M.R."/>
            <person name="Baker S.E."/>
        </authorList>
    </citation>
    <scope>NUCLEOTIDE SEQUENCE [LARGE SCALE GENOMIC DNA]</scope>
    <source>
        <strain evidence="2 3">JOP 1030-1</strain>
    </source>
</reference>